<evidence type="ECO:0000313" key="2">
    <source>
        <dbReference type="EMBL" id="SHF01320.1"/>
    </source>
</evidence>
<dbReference type="EMBL" id="FQVL01000006">
    <property type="protein sequence ID" value="SHF01320.1"/>
    <property type="molecule type" value="Genomic_DNA"/>
</dbReference>
<sequence length="38" mass="4610">MNKVFLGFIVFALILGFAYLVIYMLWGWIRKMIKHFTQ</sequence>
<evidence type="ECO:0000313" key="3">
    <source>
        <dbReference type="Proteomes" id="UP000184476"/>
    </source>
</evidence>
<evidence type="ECO:0000256" key="1">
    <source>
        <dbReference type="SAM" id="Phobius"/>
    </source>
</evidence>
<protein>
    <submittedName>
        <fullName evidence="2">Uncharacterized protein</fullName>
    </submittedName>
</protein>
<gene>
    <name evidence="2" type="ORF">SAMN05444392_10672</name>
</gene>
<organism evidence="2 3">
    <name type="scientific">Seinonella peptonophila</name>
    <dbReference type="NCBI Taxonomy" id="112248"/>
    <lineage>
        <taxon>Bacteria</taxon>
        <taxon>Bacillati</taxon>
        <taxon>Bacillota</taxon>
        <taxon>Bacilli</taxon>
        <taxon>Bacillales</taxon>
        <taxon>Thermoactinomycetaceae</taxon>
        <taxon>Seinonella</taxon>
    </lineage>
</organism>
<name>A0A1M4Y6M4_9BACL</name>
<accession>A0A1M4Y6M4</accession>
<keyword evidence="1" id="KW-0472">Membrane</keyword>
<keyword evidence="1" id="KW-1133">Transmembrane helix</keyword>
<keyword evidence="1" id="KW-0812">Transmembrane</keyword>
<feature type="transmembrane region" description="Helical" evidence="1">
    <location>
        <begin position="6"/>
        <end position="29"/>
    </location>
</feature>
<dbReference type="Proteomes" id="UP000184476">
    <property type="component" value="Unassembled WGS sequence"/>
</dbReference>
<reference evidence="2 3" key="1">
    <citation type="submission" date="2016-11" db="EMBL/GenBank/DDBJ databases">
        <authorList>
            <person name="Jaros S."/>
            <person name="Januszkiewicz K."/>
            <person name="Wedrychowicz H."/>
        </authorList>
    </citation>
    <scope>NUCLEOTIDE SEQUENCE [LARGE SCALE GENOMIC DNA]</scope>
    <source>
        <strain evidence="2 3">DSM 44666</strain>
    </source>
</reference>
<proteinExistence type="predicted"/>
<keyword evidence="3" id="KW-1185">Reference proteome</keyword>
<dbReference type="AlphaFoldDB" id="A0A1M4Y6M4"/>